<dbReference type="GO" id="GO:0005737">
    <property type="term" value="C:cytoplasm"/>
    <property type="evidence" value="ECO:0007669"/>
    <property type="project" value="UniProtKB-SubCell"/>
</dbReference>
<name>A0A7G9FMP4_9FIRM</name>
<evidence type="ECO:0000256" key="3">
    <source>
        <dbReference type="HAMAP-Rule" id="MF_00528"/>
    </source>
</evidence>
<keyword evidence="3" id="KW-0963">Cytoplasm</keyword>
<dbReference type="EMBL" id="CP060632">
    <property type="protein sequence ID" value="QNL99825.1"/>
    <property type="molecule type" value="Genomic_DNA"/>
</dbReference>
<comment type="caution">
    <text evidence="3">Lacks conserved residue(s) required for the propagation of feature annotation.</text>
</comment>
<dbReference type="InterPro" id="IPR029001">
    <property type="entry name" value="ITPase-like_fam"/>
</dbReference>
<comment type="cofactor">
    <cofactor evidence="1 3">
        <name>a divalent metal cation</name>
        <dbReference type="ChEBI" id="CHEBI:60240"/>
    </cofactor>
</comment>
<dbReference type="RefSeq" id="WP_117780890.1">
    <property type="nucleotide sequence ID" value="NZ_CP060632.1"/>
</dbReference>
<feature type="site" description="Important for substrate specificity" evidence="3">
    <location>
        <position position="181"/>
    </location>
</feature>
<comment type="similarity">
    <text evidence="3">Belongs to the Maf family. YhdE subfamily.</text>
</comment>
<dbReference type="HAMAP" id="MF_00528">
    <property type="entry name" value="Maf"/>
    <property type="match status" value="1"/>
</dbReference>
<keyword evidence="2 3" id="KW-0378">Hydrolase</keyword>
<dbReference type="KEGG" id="wcp:H9Q76_00500"/>
<accession>A0A7G9FMP4</accession>
<sequence>MENIILASQSPRRQEILSLGGYEYEVCVSSAEEQIPPEELENLTPQELVEKLARVKAEDVYRRNCSKNMEKSTTDNQAADSVEEITVIGADTVVAVDGCVLGKPKTEDEAKQMLARLSGRTHDVFTGVCILWTDSDTQEEIHGNTFHCHTKVTFYPMTEEEIDNYVATGDCMDKAGAYGIQSGAAKYIQGIEGDYLNVVGLPLSKIYHVLREKLINLTIKM</sequence>
<evidence type="ECO:0000313" key="4">
    <source>
        <dbReference type="EMBL" id="QNL99825.1"/>
    </source>
</evidence>
<feature type="active site" description="Proton acceptor" evidence="3">
    <location>
        <position position="91"/>
    </location>
</feature>
<dbReference type="PANTHER" id="PTHR43213">
    <property type="entry name" value="BIFUNCTIONAL DTTP/UTP PYROPHOSPHATASE/METHYLTRANSFERASE PROTEIN-RELATED"/>
    <property type="match status" value="1"/>
</dbReference>
<organism evidence="4 5">
    <name type="scientific">Wujia chipingensis</name>
    <dbReference type="NCBI Taxonomy" id="2763670"/>
    <lineage>
        <taxon>Bacteria</taxon>
        <taxon>Bacillati</taxon>
        <taxon>Bacillota</taxon>
        <taxon>Clostridia</taxon>
        <taxon>Lachnospirales</taxon>
        <taxon>Lachnospiraceae</taxon>
        <taxon>Wujia</taxon>
    </lineage>
</organism>
<dbReference type="EC" id="3.6.1.9" evidence="3"/>
<dbReference type="Pfam" id="PF02545">
    <property type="entry name" value="Maf"/>
    <property type="match status" value="1"/>
</dbReference>
<proteinExistence type="inferred from homology"/>
<gene>
    <name evidence="4" type="primary">maf</name>
    <name evidence="4" type="ORF">H9Q76_00500</name>
</gene>
<reference evidence="4 5" key="1">
    <citation type="submission" date="2020-08" db="EMBL/GenBank/DDBJ databases">
        <authorList>
            <person name="Liu C."/>
            <person name="Sun Q."/>
        </authorList>
    </citation>
    <scope>NUCLEOTIDE SEQUENCE [LARGE SCALE GENOMIC DNA]</scope>
    <source>
        <strain evidence="4 5">NSJ-4</strain>
    </source>
</reference>
<evidence type="ECO:0000313" key="5">
    <source>
        <dbReference type="Proteomes" id="UP000515819"/>
    </source>
</evidence>
<dbReference type="CDD" id="cd00555">
    <property type="entry name" value="Maf"/>
    <property type="match status" value="1"/>
</dbReference>
<dbReference type="NCBIfam" id="TIGR00172">
    <property type="entry name" value="maf"/>
    <property type="match status" value="1"/>
</dbReference>
<keyword evidence="5" id="KW-1185">Reference proteome</keyword>
<comment type="subcellular location">
    <subcellularLocation>
        <location evidence="3">Cytoplasm</location>
    </subcellularLocation>
</comment>
<comment type="function">
    <text evidence="3">Nucleoside triphosphate pyrophosphatase that hydrolyzes dTTP and UTP. May have a dual role in cell division arrest and in preventing the incorporation of modified nucleotides into cellular nucleic acids.</text>
</comment>
<comment type="catalytic activity">
    <reaction evidence="3">
        <text>UTP + H2O = UMP + diphosphate + H(+)</text>
        <dbReference type="Rhea" id="RHEA:29395"/>
        <dbReference type="ChEBI" id="CHEBI:15377"/>
        <dbReference type="ChEBI" id="CHEBI:15378"/>
        <dbReference type="ChEBI" id="CHEBI:33019"/>
        <dbReference type="ChEBI" id="CHEBI:46398"/>
        <dbReference type="ChEBI" id="CHEBI:57865"/>
        <dbReference type="EC" id="3.6.1.9"/>
    </reaction>
</comment>
<dbReference type="Gene3D" id="3.90.950.10">
    <property type="match status" value="1"/>
</dbReference>
<protein>
    <recommendedName>
        <fullName evidence="3">dTTP/UTP pyrophosphatase</fullName>
        <shortName evidence="3">dTTPase/UTPase</shortName>
        <ecNumber evidence="3">3.6.1.9</ecNumber>
    </recommendedName>
    <alternativeName>
        <fullName evidence="3">Nucleoside triphosphate pyrophosphatase</fullName>
    </alternativeName>
    <alternativeName>
        <fullName evidence="3">Nucleotide pyrophosphatase</fullName>
        <shortName evidence="3">Nucleotide PPase</shortName>
    </alternativeName>
</protein>
<dbReference type="SUPFAM" id="SSF52972">
    <property type="entry name" value="ITPase-like"/>
    <property type="match status" value="1"/>
</dbReference>
<dbReference type="AlphaFoldDB" id="A0A7G9FMP4"/>
<dbReference type="Proteomes" id="UP000515819">
    <property type="component" value="Chromosome"/>
</dbReference>
<evidence type="ECO:0000256" key="1">
    <source>
        <dbReference type="ARBA" id="ARBA00001968"/>
    </source>
</evidence>
<comment type="catalytic activity">
    <reaction evidence="3">
        <text>dTTP + H2O = dTMP + diphosphate + H(+)</text>
        <dbReference type="Rhea" id="RHEA:28534"/>
        <dbReference type="ChEBI" id="CHEBI:15377"/>
        <dbReference type="ChEBI" id="CHEBI:15378"/>
        <dbReference type="ChEBI" id="CHEBI:33019"/>
        <dbReference type="ChEBI" id="CHEBI:37568"/>
        <dbReference type="ChEBI" id="CHEBI:63528"/>
        <dbReference type="EC" id="3.6.1.9"/>
    </reaction>
</comment>
<dbReference type="GO" id="GO:0047429">
    <property type="term" value="F:nucleoside triphosphate diphosphatase activity"/>
    <property type="evidence" value="ECO:0007669"/>
    <property type="project" value="UniProtKB-EC"/>
</dbReference>
<feature type="site" description="Important for substrate specificity" evidence="3">
    <location>
        <position position="12"/>
    </location>
</feature>
<feature type="site" description="Important for substrate specificity" evidence="3">
    <location>
        <position position="92"/>
    </location>
</feature>
<dbReference type="GO" id="GO:0009117">
    <property type="term" value="P:nucleotide metabolic process"/>
    <property type="evidence" value="ECO:0007669"/>
    <property type="project" value="UniProtKB-KW"/>
</dbReference>
<dbReference type="InterPro" id="IPR003697">
    <property type="entry name" value="Maf-like"/>
</dbReference>
<keyword evidence="3" id="KW-0546">Nucleotide metabolism</keyword>
<dbReference type="PIRSF" id="PIRSF006305">
    <property type="entry name" value="Maf"/>
    <property type="match status" value="1"/>
</dbReference>
<dbReference type="PANTHER" id="PTHR43213:SF5">
    <property type="entry name" value="BIFUNCTIONAL DTTP_UTP PYROPHOSPHATASE_METHYLTRANSFERASE PROTEIN-RELATED"/>
    <property type="match status" value="1"/>
</dbReference>
<evidence type="ECO:0000256" key="2">
    <source>
        <dbReference type="ARBA" id="ARBA00022801"/>
    </source>
</evidence>